<accession>A0AAN9MDL5</accession>
<gene>
    <name evidence="2" type="ORF">VNO77_06769</name>
</gene>
<proteinExistence type="predicted"/>
<evidence type="ECO:0000313" key="2">
    <source>
        <dbReference type="EMBL" id="KAK7349418.1"/>
    </source>
</evidence>
<evidence type="ECO:0000313" key="3">
    <source>
        <dbReference type="Proteomes" id="UP001367508"/>
    </source>
</evidence>
<keyword evidence="3" id="KW-1185">Reference proteome</keyword>
<keyword evidence="1" id="KW-1133">Transmembrane helix</keyword>
<dbReference type="EMBL" id="JAYMYQ010000002">
    <property type="protein sequence ID" value="KAK7349418.1"/>
    <property type="molecule type" value="Genomic_DNA"/>
</dbReference>
<feature type="transmembrane region" description="Helical" evidence="1">
    <location>
        <begin position="17"/>
        <end position="41"/>
    </location>
</feature>
<organism evidence="2 3">
    <name type="scientific">Canavalia gladiata</name>
    <name type="common">Sword bean</name>
    <name type="synonym">Dolichos gladiatus</name>
    <dbReference type="NCBI Taxonomy" id="3824"/>
    <lineage>
        <taxon>Eukaryota</taxon>
        <taxon>Viridiplantae</taxon>
        <taxon>Streptophyta</taxon>
        <taxon>Embryophyta</taxon>
        <taxon>Tracheophyta</taxon>
        <taxon>Spermatophyta</taxon>
        <taxon>Magnoliopsida</taxon>
        <taxon>eudicotyledons</taxon>
        <taxon>Gunneridae</taxon>
        <taxon>Pentapetalae</taxon>
        <taxon>rosids</taxon>
        <taxon>fabids</taxon>
        <taxon>Fabales</taxon>
        <taxon>Fabaceae</taxon>
        <taxon>Papilionoideae</taxon>
        <taxon>50 kb inversion clade</taxon>
        <taxon>NPAAA clade</taxon>
        <taxon>indigoferoid/millettioid clade</taxon>
        <taxon>Phaseoleae</taxon>
        <taxon>Canavalia</taxon>
    </lineage>
</organism>
<name>A0AAN9MDL5_CANGL</name>
<dbReference type="Proteomes" id="UP001367508">
    <property type="component" value="Unassembled WGS sequence"/>
</dbReference>
<dbReference type="AlphaFoldDB" id="A0AAN9MDL5"/>
<keyword evidence="1" id="KW-0812">Transmembrane</keyword>
<protein>
    <submittedName>
        <fullName evidence="2">Uncharacterized protein</fullName>
    </submittedName>
</protein>
<evidence type="ECO:0000256" key="1">
    <source>
        <dbReference type="SAM" id="Phobius"/>
    </source>
</evidence>
<sequence>MDCFCDVLVCSTYMPSYFGPVLLCSYGNVVVIVVSPMYVHIFNNVHVAPRRANNKDVGMNPFGALLQRKANMTERANLFG</sequence>
<reference evidence="2 3" key="1">
    <citation type="submission" date="2024-01" db="EMBL/GenBank/DDBJ databases">
        <title>The genomes of 5 underutilized Papilionoideae crops provide insights into root nodulation and disease resistanc.</title>
        <authorList>
            <person name="Jiang F."/>
        </authorList>
    </citation>
    <scope>NUCLEOTIDE SEQUENCE [LARGE SCALE GENOMIC DNA]</scope>
    <source>
        <strain evidence="2">LVBAO_FW01</strain>
        <tissue evidence="2">Leaves</tissue>
    </source>
</reference>
<comment type="caution">
    <text evidence="2">The sequence shown here is derived from an EMBL/GenBank/DDBJ whole genome shotgun (WGS) entry which is preliminary data.</text>
</comment>
<keyword evidence="1" id="KW-0472">Membrane</keyword>